<dbReference type="RefSeq" id="WP_134425566.1">
    <property type="nucleotide sequence ID" value="NZ_SOHA01000040.1"/>
</dbReference>
<name>A0A4Y8JRS1_9MICO</name>
<dbReference type="SUPFAM" id="SSF48452">
    <property type="entry name" value="TPR-like"/>
    <property type="match status" value="1"/>
</dbReference>
<dbReference type="Pfam" id="PF12688">
    <property type="entry name" value="TPR_5"/>
    <property type="match status" value="1"/>
</dbReference>
<evidence type="ECO:0000313" key="3">
    <source>
        <dbReference type="Proteomes" id="UP000297472"/>
    </source>
</evidence>
<accession>A0A4Y8JRS1</accession>
<evidence type="ECO:0000259" key="1">
    <source>
        <dbReference type="Pfam" id="PF12688"/>
    </source>
</evidence>
<dbReference type="Proteomes" id="UP000297472">
    <property type="component" value="Unassembled WGS sequence"/>
</dbReference>
<protein>
    <submittedName>
        <fullName evidence="2">Tetratricopeptide repeat protein</fullName>
    </submittedName>
</protein>
<organism evidence="2 3">
    <name type="scientific">Cryobacterium cryoconiti</name>
    <dbReference type="NCBI Taxonomy" id="1259239"/>
    <lineage>
        <taxon>Bacteria</taxon>
        <taxon>Bacillati</taxon>
        <taxon>Actinomycetota</taxon>
        <taxon>Actinomycetes</taxon>
        <taxon>Micrococcales</taxon>
        <taxon>Microbacteriaceae</taxon>
        <taxon>Cryobacterium</taxon>
    </lineage>
</organism>
<dbReference type="OrthoDB" id="193829at2"/>
<dbReference type="InterPro" id="IPR041656">
    <property type="entry name" value="TPR_5"/>
</dbReference>
<gene>
    <name evidence="2" type="ORF">E3T49_14225</name>
</gene>
<sequence length="175" mass="19208">MAGLPDSRPTSNGGLALSYWPQLTLTRRDLLHVYELHPRDPRVLYEVGGAYDTAGEETTALGFYEGAMTEGLDGDVRRRCYLQYGSTLRNLGRLDKSVTVFEKARREFPDSVALGAFEALSLHAAGRVNTALGSLLALLADHVHSEEIERYKPAMRGNAEYLTSLDSSATSESAR</sequence>
<keyword evidence="3" id="KW-1185">Reference proteome</keyword>
<reference evidence="2 3" key="1">
    <citation type="submission" date="2019-03" db="EMBL/GenBank/DDBJ databases">
        <title>Genomics of glacier-inhabiting Cryobacterium strains.</title>
        <authorList>
            <person name="Liu Q."/>
            <person name="Xin Y.-H."/>
        </authorList>
    </citation>
    <scope>NUCLEOTIDE SEQUENCE [LARGE SCALE GENOMIC DNA]</scope>
    <source>
        <strain evidence="2 3">TMT1-51</strain>
    </source>
</reference>
<dbReference type="Gene3D" id="1.25.40.10">
    <property type="entry name" value="Tetratricopeptide repeat domain"/>
    <property type="match status" value="1"/>
</dbReference>
<dbReference type="InterPro" id="IPR011990">
    <property type="entry name" value="TPR-like_helical_dom_sf"/>
</dbReference>
<dbReference type="EMBL" id="SOHA01000040">
    <property type="protein sequence ID" value="TFD27039.1"/>
    <property type="molecule type" value="Genomic_DNA"/>
</dbReference>
<feature type="domain" description="Tetratrico peptide repeat group 5" evidence="1">
    <location>
        <begin position="42"/>
        <end position="159"/>
    </location>
</feature>
<dbReference type="AlphaFoldDB" id="A0A4Y8JRS1"/>
<proteinExistence type="predicted"/>
<comment type="caution">
    <text evidence="2">The sequence shown here is derived from an EMBL/GenBank/DDBJ whole genome shotgun (WGS) entry which is preliminary data.</text>
</comment>
<evidence type="ECO:0000313" key="2">
    <source>
        <dbReference type="EMBL" id="TFD27039.1"/>
    </source>
</evidence>